<dbReference type="InterPro" id="IPR036286">
    <property type="entry name" value="LexA/Signal_pep-like_sf"/>
</dbReference>
<dbReference type="Proteomes" id="UP001242313">
    <property type="component" value="Unassembled WGS sequence"/>
</dbReference>
<keyword evidence="2" id="KW-1185">Reference proteome</keyword>
<proteinExistence type="predicted"/>
<dbReference type="RefSeq" id="WP_307192168.1">
    <property type="nucleotide sequence ID" value="NZ_JAUSUN010000018.1"/>
</dbReference>
<dbReference type="EC" id="3.4.-.-" evidence="1"/>
<keyword evidence="1" id="KW-0378">Hydrolase</keyword>
<sequence length="159" mass="18212">MLFDQETILFLKMAIDKDGFLELPADGNSMFPLIERGDVCRFVPCSRASFQRGDIILYHTGQGQLIAHRFIRQVANDCLFKGDTNLEYDKAVQSEQMIGKLTCIKKQRCEVSMDHSSVKRWGNLILALPALSGLLRKYLNGKSYFAEMWSTLWRKVNSL</sequence>
<organism evidence="1 2">
    <name type="scientific">Mesobacillus stamsii</name>
    <dbReference type="NCBI Taxonomy" id="225347"/>
    <lineage>
        <taxon>Bacteria</taxon>
        <taxon>Bacillati</taxon>
        <taxon>Bacillota</taxon>
        <taxon>Bacilli</taxon>
        <taxon>Bacillales</taxon>
        <taxon>Bacillaceae</taxon>
        <taxon>Mesobacillus</taxon>
    </lineage>
</organism>
<dbReference type="SUPFAM" id="SSF51306">
    <property type="entry name" value="LexA/Signal peptidase"/>
    <property type="match status" value="1"/>
</dbReference>
<gene>
    <name evidence="1" type="ORF">J2S25_002829</name>
</gene>
<dbReference type="GO" id="GO:0016787">
    <property type="term" value="F:hydrolase activity"/>
    <property type="evidence" value="ECO:0007669"/>
    <property type="project" value="UniProtKB-KW"/>
</dbReference>
<reference evidence="1 2" key="1">
    <citation type="submission" date="2023-07" db="EMBL/GenBank/DDBJ databases">
        <title>Genomic Encyclopedia of Type Strains, Phase IV (KMG-IV): sequencing the most valuable type-strain genomes for metagenomic binning, comparative biology and taxonomic classification.</title>
        <authorList>
            <person name="Goeker M."/>
        </authorList>
    </citation>
    <scope>NUCLEOTIDE SEQUENCE [LARGE SCALE GENOMIC DNA]</scope>
    <source>
        <strain evidence="1 2">DSM 19598</strain>
    </source>
</reference>
<dbReference type="EMBL" id="JAUSUN010000018">
    <property type="protein sequence ID" value="MDQ0414619.1"/>
    <property type="molecule type" value="Genomic_DNA"/>
</dbReference>
<evidence type="ECO:0000313" key="1">
    <source>
        <dbReference type="EMBL" id="MDQ0414619.1"/>
    </source>
</evidence>
<evidence type="ECO:0000313" key="2">
    <source>
        <dbReference type="Proteomes" id="UP001242313"/>
    </source>
</evidence>
<dbReference type="CDD" id="cd06462">
    <property type="entry name" value="Peptidase_S24_S26"/>
    <property type="match status" value="1"/>
</dbReference>
<name>A0ABU0FXG0_9BACI</name>
<comment type="caution">
    <text evidence="1">The sequence shown here is derived from an EMBL/GenBank/DDBJ whole genome shotgun (WGS) entry which is preliminary data.</text>
</comment>
<accession>A0ABU0FXG0</accession>
<protein>
    <submittedName>
        <fullName evidence="1">Signal peptidase</fullName>
        <ecNumber evidence="1">3.4.-.-</ecNumber>
    </submittedName>
</protein>